<comment type="function">
    <text evidence="16">Core subunit of the mitochondrial membrane respiratory chain NADH dehydrogenase (Complex I) which catalyzes electron transfer from NADH through the respiratory chain, using ubiquinone as an electron acceptor. Essential for the catalytic activity and assembly of complex I.</text>
</comment>
<keyword evidence="6 16" id="KW-0812">Transmembrane</keyword>
<evidence type="ECO:0000256" key="15">
    <source>
        <dbReference type="ARBA" id="ARBA00049551"/>
    </source>
</evidence>
<keyword evidence="14 16" id="KW-0472">Membrane</keyword>
<feature type="domain" description="NADH:quinone oxidoreductase/Mrp antiporter transmembrane" evidence="17">
    <location>
        <begin position="136"/>
        <end position="417"/>
    </location>
</feature>
<feature type="transmembrane region" description="Helical" evidence="16">
    <location>
        <begin position="86"/>
        <end position="107"/>
    </location>
</feature>
<geneLocation type="mitochondrion" evidence="20"/>
<comment type="similarity">
    <text evidence="16">Belongs to the complex I subunit 5 family.</text>
</comment>
<name>A0A7G7WQC0_9PASS</name>
<feature type="transmembrane region" description="Helical" evidence="16">
    <location>
        <begin position="173"/>
        <end position="193"/>
    </location>
</feature>
<feature type="transmembrane region" description="Helical" evidence="16">
    <location>
        <begin position="454"/>
        <end position="472"/>
    </location>
</feature>
<evidence type="ECO:0000256" key="10">
    <source>
        <dbReference type="ARBA" id="ARBA00022989"/>
    </source>
</evidence>
<evidence type="ECO:0000256" key="16">
    <source>
        <dbReference type="RuleBase" id="RU003404"/>
    </source>
</evidence>
<comment type="catalytic activity">
    <reaction evidence="15 16">
        <text>a ubiquinone + NADH + 5 H(+)(in) = a ubiquinol + NAD(+) + 4 H(+)(out)</text>
        <dbReference type="Rhea" id="RHEA:29091"/>
        <dbReference type="Rhea" id="RHEA-COMP:9565"/>
        <dbReference type="Rhea" id="RHEA-COMP:9566"/>
        <dbReference type="ChEBI" id="CHEBI:15378"/>
        <dbReference type="ChEBI" id="CHEBI:16389"/>
        <dbReference type="ChEBI" id="CHEBI:17976"/>
        <dbReference type="ChEBI" id="CHEBI:57540"/>
        <dbReference type="ChEBI" id="CHEBI:57945"/>
        <dbReference type="EC" id="7.1.1.2"/>
    </reaction>
</comment>
<evidence type="ECO:0000256" key="11">
    <source>
        <dbReference type="ARBA" id="ARBA00023027"/>
    </source>
</evidence>
<keyword evidence="12 16" id="KW-0830">Ubiquinone</keyword>
<feature type="domain" description="NADH dehydrogenase subunit 5 C-terminal" evidence="19">
    <location>
        <begin position="422"/>
        <end position="602"/>
    </location>
</feature>
<evidence type="ECO:0000256" key="13">
    <source>
        <dbReference type="ARBA" id="ARBA00023128"/>
    </source>
</evidence>
<evidence type="ECO:0000256" key="3">
    <source>
        <dbReference type="ARBA" id="ARBA00021096"/>
    </source>
</evidence>
<dbReference type="GO" id="GO:0003954">
    <property type="term" value="F:NADH dehydrogenase activity"/>
    <property type="evidence" value="ECO:0007669"/>
    <property type="project" value="TreeGrafter"/>
</dbReference>
<dbReference type="InterPro" id="IPR001516">
    <property type="entry name" value="Proton_antipo_N"/>
</dbReference>
<keyword evidence="5" id="KW-0679">Respiratory chain</keyword>
<evidence type="ECO:0000259" key="18">
    <source>
        <dbReference type="Pfam" id="PF00662"/>
    </source>
</evidence>
<evidence type="ECO:0000256" key="14">
    <source>
        <dbReference type="ARBA" id="ARBA00023136"/>
    </source>
</evidence>
<evidence type="ECO:0000256" key="8">
    <source>
        <dbReference type="ARBA" id="ARBA00022967"/>
    </source>
</evidence>
<evidence type="ECO:0000256" key="6">
    <source>
        <dbReference type="ARBA" id="ARBA00022692"/>
    </source>
</evidence>
<protein>
    <recommendedName>
        <fullName evidence="3 16">NADH-ubiquinone oxidoreductase chain 5</fullName>
        <ecNumber evidence="2 16">7.1.1.2</ecNumber>
    </recommendedName>
</protein>
<feature type="transmembrane region" description="Helical" evidence="16">
    <location>
        <begin position="333"/>
        <end position="351"/>
    </location>
</feature>
<dbReference type="GO" id="GO:0042773">
    <property type="term" value="P:ATP synthesis coupled electron transport"/>
    <property type="evidence" value="ECO:0007669"/>
    <property type="project" value="InterPro"/>
</dbReference>
<dbReference type="PANTHER" id="PTHR42829:SF2">
    <property type="entry name" value="NADH-UBIQUINONE OXIDOREDUCTASE CHAIN 5"/>
    <property type="match status" value="1"/>
</dbReference>
<dbReference type="Pfam" id="PF00662">
    <property type="entry name" value="Proton_antipo_N"/>
    <property type="match status" value="1"/>
</dbReference>
<feature type="transmembrane region" description="Helical" evidence="16">
    <location>
        <begin position="403"/>
        <end position="424"/>
    </location>
</feature>
<evidence type="ECO:0000256" key="12">
    <source>
        <dbReference type="ARBA" id="ARBA00023075"/>
    </source>
</evidence>
<dbReference type="Pfam" id="PF06455">
    <property type="entry name" value="NADH5_C"/>
    <property type="match status" value="1"/>
</dbReference>
<evidence type="ECO:0000256" key="1">
    <source>
        <dbReference type="ARBA" id="ARBA00004448"/>
    </source>
</evidence>
<reference evidence="20" key="1">
    <citation type="submission" date="2019-12" db="EMBL/GenBank/DDBJ databases">
        <authorList>
            <person name="Post E.M."/>
            <person name="Amato S."/>
            <person name="Goebl A.M."/>
            <person name="Carter J."/>
            <person name="Kane N."/>
        </authorList>
    </citation>
    <scope>NUCLEOTIDE SEQUENCE</scope>
</reference>
<feature type="domain" description="NADH-Ubiquinone oxidoreductase (complex I) chain 5 N-terminal" evidence="18">
    <location>
        <begin position="73"/>
        <end position="120"/>
    </location>
</feature>
<evidence type="ECO:0000259" key="19">
    <source>
        <dbReference type="Pfam" id="PF06455"/>
    </source>
</evidence>
<feature type="transmembrane region" description="Helical" evidence="16">
    <location>
        <begin position="372"/>
        <end position="391"/>
    </location>
</feature>
<evidence type="ECO:0000256" key="9">
    <source>
        <dbReference type="ARBA" id="ARBA00022982"/>
    </source>
</evidence>
<keyword evidence="8" id="KW-1278">Translocase</keyword>
<keyword evidence="4 16" id="KW-0813">Transport</keyword>
<evidence type="ECO:0000313" key="20">
    <source>
        <dbReference type="EMBL" id="QNH68747.1"/>
    </source>
</evidence>
<sequence>MDLPLVLNTLLLLTLTTLSTPIILPLLAPNLKNSPATITNTVKTSFLISLIPMAIHIYTGTESPISLWEWQFIITFKIPISLKMDFYSLTFFPIALFVSWSSLQFATWYMASDPYITKFFSYLLLCLIAMLILIVANNLFVLLIGWGVGIMSFLLISWWHGRAEANTAALQAVLYKRVGDVGLILCTAWLAYASNTWEIQQLSSPSQTPTLPLLGLIWAATGKSTQFGLHPWLPAAMEGPTPVSALLHSSTMVVARIFLLIQAHPMLNTNQTALTLCLCLGALSTLFATTCALTQNDIKKIIAFSTSSQLGLMMVTIGLNLPQLAFLHISTHAFFKAMLFLCSGSIIHNLNGEQDIRKMGGLQKMLPTTTSCLTIGNLALMGTPFLAGFYSKDQIIESLNTSYLNAWALLLTLLATTFTAAYTIRMTVLVQTGFTRIPPLTPMNENNPAVTSPLTRLALGSITAGFVITSYIPPAKTPPMTMPLSIKITALVVTALGIAIALEISKMSQTLILTKQSRTYNFSISLGYFNPLMHRSSMKTLLTGGQNIASHLIDLSWYKLLGPEGLANLQATTAKTMTTLHSGLIKSYLGSFALSILIILMSTQ</sequence>
<dbReference type="EMBL" id="MN850676">
    <property type="protein sequence ID" value="QNH68747.1"/>
    <property type="molecule type" value="Genomic_DNA"/>
</dbReference>
<evidence type="ECO:0000259" key="17">
    <source>
        <dbReference type="Pfam" id="PF00361"/>
    </source>
</evidence>
<dbReference type="Pfam" id="PF00361">
    <property type="entry name" value="Proton_antipo_M"/>
    <property type="match status" value="1"/>
</dbReference>
<feature type="transmembrane region" description="Helical" evidence="16">
    <location>
        <begin position="585"/>
        <end position="603"/>
    </location>
</feature>
<reference evidence="20" key="2">
    <citation type="journal article" date="2020" name="Mitochondrial DNA Part B Resour">
        <title>Complete mitochondrial genomes provide current refined phylogenomic hypotheses for relationships among ten Hirundo species.</title>
        <authorList>
            <person name="Carter J.K."/>
            <person name="Innes P."/>
            <person name="Goebl A.M."/>
            <person name="Johnson B."/>
            <person name="Gebert M."/>
            <person name="Attia Z."/>
            <person name="Gabani Z."/>
            <person name="Li R."/>
            <person name="Melie T."/>
            <person name="Dart C."/>
            <person name="Mares A."/>
            <person name="Greidanus C."/>
            <person name="Paterson J."/>
            <person name="Wall B."/>
            <person name="Cortese G."/>
            <person name="Thirouin K."/>
            <person name="Glime G."/>
            <person name="Rutten J."/>
            <person name="Poyd C."/>
            <person name="Post E."/>
            <person name="Wall B."/>
            <person name="Elhadi A.A."/>
            <person name="Feldmann K."/>
            <person name="Danz A."/>
            <person name="Blanchard T."/>
            <person name="Amato S."/>
            <person name="Reinert S."/>
            <person name="Pogoda C.S."/>
            <person name="Scordato E.S.C."/>
            <person name="Hund A.K."/>
            <person name="Safran R.J."/>
            <person name="Kane N.C."/>
        </authorList>
    </citation>
    <scope>NUCLEOTIDE SEQUENCE</scope>
</reference>
<comment type="subcellular location">
    <subcellularLocation>
        <location evidence="1">Mitochondrion inner membrane</location>
        <topology evidence="1">Multi-pass membrane protein</topology>
    </subcellularLocation>
</comment>
<dbReference type="GO" id="GO:0005743">
    <property type="term" value="C:mitochondrial inner membrane"/>
    <property type="evidence" value="ECO:0007669"/>
    <property type="project" value="UniProtKB-SubCell"/>
</dbReference>
<keyword evidence="7" id="KW-0999">Mitochondrion inner membrane</keyword>
<gene>
    <name evidence="20" type="primary">ND5</name>
</gene>
<dbReference type="PRINTS" id="PR01434">
    <property type="entry name" value="NADHDHGNASE5"/>
</dbReference>
<dbReference type="InterPro" id="IPR001750">
    <property type="entry name" value="ND/Mrp_TM"/>
</dbReference>
<dbReference type="GO" id="GO:0015990">
    <property type="term" value="P:electron transport coupled proton transport"/>
    <property type="evidence" value="ECO:0007669"/>
    <property type="project" value="TreeGrafter"/>
</dbReference>
<keyword evidence="9" id="KW-0249">Electron transport</keyword>
<feature type="transmembrane region" description="Helical" evidence="16">
    <location>
        <begin position="273"/>
        <end position="294"/>
    </location>
</feature>
<evidence type="ECO:0000256" key="2">
    <source>
        <dbReference type="ARBA" id="ARBA00012944"/>
    </source>
</evidence>
<dbReference type="InterPro" id="IPR010934">
    <property type="entry name" value="NADH_DH_su5_C"/>
</dbReference>
<evidence type="ECO:0000256" key="5">
    <source>
        <dbReference type="ARBA" id="ARBA00022660"/>
    </source>
</evidence>
<feature type="transmembrane region" description="Helical" evidence="16">
    <location>
        <begin position="484"/>
        <end position="502"/>
    </location>
</feature>
<evidence type="ECO:0000256" key="7">
    <source>
        <dbReference type="ARBA" id="ARBA00022792"/>
    </source>
</evidence>
<dbReference type="AlphaFoldDB" id="A0A7G7WQC0"/>
<accession>A0A7G7WQC0</accession>
<feature type="transmembrane region" description="Helical" evidence="16">
    <location>
        <begin position="119"/>
        <end position="136"/>
    </location>
</feature>
<keyword evidence="13 16" id="KW-0496">Mitochondrion</keyword>
<feature type="transmembrane region" description="Helical" evidence="16">
    <location>
        <begin position="6"/>
        <end position="28"/>
    </location>
</feature>
<feature type="transmembrane region" description="Helical" evidence="16">
    <location>
        <begin position="142"/>
        <end position="161"/>
    </location>
</feature>
<dbReference type="InterPro" id="IPR018393">
    <property type="entry name" value="NADHpl_OxRdtase_5_subgr"/>
</dbReference>
<keyword evidence="10 16" id="KW-1133">Transmembrane helix</keyword>
<keyword evidence="11 16" id="KW-0520">NAD</keyword>
<feature type="transmembrane region" description="Helical" evidence="16">
    <location>
        <begin position="301"/>
        <end position="321"/>
    </location>
</feature>
<dbReference type="PANTHER" id="PTHR42829">
    <property type="entry name" value="NADH-UBIQUINONE OXIDOREDUCTASE CHAIN 5"/>
    <property type="match status" value="1"/>
</dbReference>
<proteinExistence type="inferred from homology"/>
<dbReference type="GO" id="GO:0008137">
    <property type="term" value="F:NADH dehydrogenase (ubiquinone) activity"/>
    <property type="evidence" value="ECO:0007669"/>
    <property type="project" value="UniProtKB-EC"/>
</dbReference>
<evidence type="ECO:0000256" key="4">
    <source>
        <dbReference type="ARBA" id="ARBA00022448"/>
    </source>
</evidence>
<organism evidence="20">
    <name type="scientific">Hirundo aethiopica</name>
    <dbReference type="NCBI Taxonomy" id="317129"/>
    <lineage>
        <taxon>Eukaryota</taxon>
        <taxon>Metazoa</taxon>
        <taxon>Chordata</taxon>
        <taxon>Craniata</taxon>
        <taxon>Vertebrata</taxon>
        <taxon>Euteleostomi</taxon>
        <taxon>Archelosauria</taxon>
        <taxon>Archosauria</taxon>
        <taxon>Dinosauria</taxon>
        <taxon>Saurischia</taxon>
        <taxon>Theropoda</taxon>
        <taxon>Coelurosauria</taxon>
        <taxon>Aves</taxon>
        <taxon>Neognathae</taxon>
        <taxon>Neoaves</taxon>
        <taxon>Telluraves</taxon>
        <taxon>Australaves</taxon>
        <taxon>Passeriformes</taxon>
        <taxon>Sylvioidea</taxon>
        <taxon>Hirundinidae</taxon>
        <taxon>Hirundo</taxon>
    </lineage>
</organism>
<dbReference type="EC" id="7.1.1.2" evidence="2 16"/>
<dbReference type="NCBIfam" id="TIGR01974">
    <property type="entry name" value="NDH_I_L"/>
    <property type="match status" value="1"/>
</dbReference>
<dbReference type="InterPro" id="IPR003945">
    <property type="entry name" value="NU5C-like"/>
</dbReference>